<evidence type="ECO:0000313" key="3">
    <source>
        <dbReference type="EMBL" id="EEG72185.1"/>
    </source>
</evidence>
<reference evidence="3" key="2">
    <citation type="submission" date="2013-06" db="EMBL/GenBank/DDBJ databases">
        <title>Draft genome sequence of Clostridium hylemonae (DSM 15053).</title>
        <authorList>
            <person name="Sudarsanam P."/>
            <person name="Ley R."/>
            <person name="Guruge J."/>
            <person name="Turnbaugh P.J."/>
            <person name="Mahowald M."/>
            <person name="Liep D."/>
            <person name="Gordon J."/>
        </authorList>
    </citation>
    <scope>NUCLEOTIDE SEQUENCE</scope>
    <source>
        <strain evidence="3">DSM 15053</strain>
    </source>
</reference>
<feature type="transmembrane region" description="Helical" evidence="2">
    <location>
        <begin position="7"/>
        <end position="28"/>
    </location>
</feature>
<dbReference type="OrthoDB" id="9801008at2"/>
<dbReference type="STRING" id="553973.CLOHYLEM_07587"/>
<keyword evidence="2" id="KW-0812">Transmembrane</keyword>
<dbReference type="eggNOG" id="ENOG502ZCF9">
    <property type="taxonomic scope" value="Bacteria"/>
</dbReference>
<dbReference type="RefSeq" id="WP_006444933.1">
    <property type="nucleotide sequence ID" value="NZ_CP036524.1"/>
</dbReference>
<dbReference type="EMBL" id="ABYI02000042">
    <property type="protein sequence ID" value="EEG72185.1"/>
    <property type="molecule type" value="Genomic_DNA"/>
</dbReference>
<gene>
    <name evidence="3" type="ORF">CLOHYLEM_07587</name>
</gene>
<proteinExistence type="predicted"/>
<keyword evidence="2" id="KW-1133">Transmembrane helix</keyword>
<organism evidence="3 4">
    <name type="scientific">[Clostridium] hylemonae DSM 15053</name>
    <dbReference type="NCBI Taxonomy" id="553973"/>
    <lineage>
        <taxon>Bacteria</taxon>
        <taxon>Bacillati</taxon>
        <taxon>Bacillota</taxon>
        <taxon>Clostridia</taxon>
        <taxon>Lachnospirales</taxon>
        <taxon>Lachnospiraceae</taxon>
    </lineage>
</organism>
<evidence type="ECO:0000313" key="4">
    <source>
        <dbReference type="Proteomes" id="UP000004893"/>
    </source>
</evidence>
<name>C0C650_9FIRM</name>
<comment type="caution">
    <text evidence="3">The sequence shown here is derived from an EMBL/GenBank/DDBJ whole genome shotgun (WGS) entry which is preliminary data.</text>
</comment>
<evidence type="ECO:0000256" key="1">
    <source>
        <dbReference type="SAM" id="MobiDB-lite"/>
    </source>
</evidence>
<protein>
    <submittedName>
        <fullName evidence="3">Uncharacterized protein</fullName>
    </submittedName>
</protein>
<dbReference type="HOGENOM" id="CLU_028260_0_0_9"/>
<keyword evidence="4" id="KW-1185">Reference proteome</keyword>
<evidence type="ECO:0000256" key="2">
    <source>
        <dbReference type="SAM" id="Phobius"/>
    </source>
</evidence>
<dbReference type="Proteomes" id="UP000004893">
    <property type="component" value="Unassembled WGS sequence"/>
</dbReference>
<accession>C0C650</accession>
<feature type="region of interest" description="Disordered" evidence="1">
    <location>
        <begin position="408"/>
        <end position="429"/>
    </location>
</feature>
<dbReference type="AlphaFoldDB" id="C0C650"/>
<feature type="transmembrane region" description="Helical" evidence="2">
    <location>
        <begin position="34"/>
        <end position="54"/>
    </location>
</feature>
<sequence>MEYISDFLPYLVNILAAVLLTAAAVLIWREKKAVRVGAAVAGSVIILAAGAAGIREVRERSAVWSLSPDYRHMLVLKYEETSGRVTTYRDQILWFARRSDQFPYTSGKDMKVQWLADDACAVTYQSPDDGNVHEYVMTYGDRGDGITTPYVYNLITGSWTGEGKNIAGWSIKTTADGLVVRSDGRVEETYAFEDCVQFGTLALALCREGLPQWTIVLDENCVAGEDDFLEDGGTISLCKVSMEKTAPMHFTRTEAPESFESDRGAAPDVAASGKTMAKEMREILKKDPALADFRSSQLGYLKVAYGQDDIFQAARLALEENDRQYTVNGIDVTRNITHMELLAGDKYDCLVQIDSTDVYSDPYSKDAEELEMTASYRLMRGEGVYLAYQVPYGTDGSSGLDAPAVKKELDTEGDPGYSYFVPGERQEEQ</sequence>
<keyword evidence="2" id="KW-0472">Membrane</keyword>
<reference evidence="3" key="1">
    <citation type="submission" date="2009-02" db="EMBL/GenBank/DDBJ databases">
        <authorList>
            <person name="Fulton L."/>
            <person name="Clifton S."/>
            <person name="Fulton B."/>
            <person name="Xu J."/>
            <person name="Minx P."/>
            <person name="Pepin K.H."/>
            <person name="Johnson M."/>
            <person name="Bhonagiri V."/>
            <person name="Nash W.E."/>
            <person name="Mardis E.R."/>
            <person name="Wilson R.K."/>
        </authorList>
    </citation>
    <scope>NUCLEOTIDE SEQUENCE [LARGE SCALE GENOMIC DNA]</scope>
    <source>
        <strain evidence="3">DSM 15053</strain>
    </source>
</reference>